<feature type="region of interest" description="Disordered" evidence="1">
    <location>
        <begin position="1"/>
        <end position="33"/>
    </location>
</feature>
<dbReference type="EMBL" id="MN739162">
    <property type="protein sequence ID" value="QHS91531.1"/>
    <property type="molecule type" value="Genomic_DNA"/>
</dbReference>
<sequence length="176" mass="19843">MPEEKEISYSIGSGTINTTKKRRRNRRVTRSVEKAGMKGEEIVKTEQIVMISKDGEEPKGVRKATETIVKIIPYKKPVVVKDTKIVEPISAKETNVEKAMAPQAKVEKITKISVLPKTAKTKIKILAKNDKPVNKIAPKPLPTEADKRPAEKSKISLKFPAKTRKTYKERKLRIDL</sequence>
<protein>
    <submittedName>
        <fullName evidence="2">Uncharacterized protein</fullName>
    </submittedName>
</protein>
<evidence type="ECO:0000313" key="2">
    <source>
        <dbReference type="EMBL" id="QHS91531.1"/>
    </source>
</evidence>
<name>A0A6C0BIG5_9ZZZZ</name>
<organism evidence="2">
    <name type="scientific">viral metagenome</name>
    <dbReference type="NCBI Taxonomy" id="1070528"/>
    <lineage>
        <taxon>unclassified sequences</taxon>
        <taxon>metagenomes</taxon>
        <taxon>organismal metagenomes</taxon>
    </lineage>
</organism>
<reference evidence="2" key="1">
    <citation type="journal article" date="2020" name="Nature">
        <title>Giant virus diversity and host interactions through global metagenomics.</title>
        <authorList>
            <person name="Schulz F."/>
            <person name="Roux S."/>
            <person name="Paez-Espino D."/>
            <person name="Jungbluth S."/>
            <person name="Walsh D.A."/>
            <person name="Denef V.J."/>
            <person name="McMahon K.D."/>
            <person name="Konstantinidis K.T."/>
            <person name="Eloe-Fadrosh E.A."/>
            <person name="Kyrpides N.C."/>
            <person name="Woyke T."/>
        </authorList>
    </citation>
    <scope>NUCLEOTIDE SEQUENCE</scope>
    <source>
        <strain evidence="2">GVMAG-M-3300013006-15</strain>
    </source>
</reference>
<dbReference type="AlphaFoldDB" id="A0A6C0BIG5"/>
<feature type="compositionally biased region" description="Basic and acidic residues" evidence="1">
    <location>
        <begin position="144"/>
        <end position="154"/>
    </location>
</feature>
<accession>A0A6C0BIG5</accession>
<feature type="compositionally biased region" description="Basic residues" evidence="1">
    <location>
        <begin position="19"/>
        <end position="29"/>
    </location>
</feature>
<feature type="region of interest" description="Disordered" evidence="1">
    <location>
        <begin position="134"/>
        <end position="159"/>
    </location>
</feature>
<proteinExistence type="predicted"/>
<evidence type="ECO:0000256" key="1">
    <source>
        <dbReference type="SAM" id="MobiDB-lite"/>
    </source>
</evidence>